<gene>
    <name evidence="1" type="ORF">CROQUDRAFT_95140</name>
</gene>
<evidence type="ECO:0000313" key="1">
    <source>
        <dbReference type="EMBL" id="KAG0144332.1"/>
    </source>
</evidence>
<protein>
    <submittedName>
        <fullName evidence="1">Uncharacterized protein</fullName>
    </submittedName>
</protein>
<accession>A0A9P6NHL2</accession>
<evidence type="ECO:0000313" key="2">
    <source>
        <dbReference type="Proteomes" id="UP000886653"/>
    </source>
</evidence>
<dbReference type="EMBL" id="MU167297">
    <property type="protein sequence ID" value="KAG0144332.1"/>
    <property type="molecule type" value="Genomic_DNA"/>
</dbReference>
<reference evidence="1" key="1">
    <citation type="submission" date="2013-11" db="EMBL/GenBank/DDBJ databases">
        <title>Genome sequence of the fusiform rust pathogen reveals effectors for host alternation and coevolution with pine.</title>
        <authorList>
            <consortium name="DOE Joint Genome Institute"/>
            <person name="Smith K."/>
            <person name="Pendleton A."/>
            <person name="Kubisiak T."/>
            <person name="Anderson C."/>
            <person name="Salamov A."/>
            <person name="Aerts A."/>
            <person name="Riley R."/>
            <person name="Clum A."/>
            <person name="Lindquist E."/>
            <person name="Ence D."/>
            <person name="Campbell M."/>
            <person name="Kronenberg Z."/>
            <person name="Feau N."/>
            <person name="Dhillon B."/>
            <person name="Hamelin R."/>
            <person name="Burleigh J."/>
            <person name="Smith J."/>
            <person name="Yandell M."/>
            <person name="Nelson C."/>
            <person name="Grigoriev I."/>
            <person name="Davis J."/>
        </authorList>
    </citation>
    <scope>NUCLEOTIDE SEQUENCE</scope>
    <source>
        <strain evidence="1">G11</strain>
    </source>
</reference>
<name>A0A9P6NHL2_9BASI</name>
<sequence>MPPRQASNRNEKPSGKDHIIWTLEEDCFLLLDLEEKMNQGHSFHTCTSEKSDS</sequence>
<keyword evidence="2" id="KW-1185">Reference proteome</keyword>
<comment type="caution">
    <text evidence="1">The sequence shown here is derived from an EMBL/GenBank/DDBJ whole genome shotgun (WGS) entry which is preliminary data.</text>
</comment>
<dbReference type="Proteomes" id="UP000886653">
    <property type="component" value="Unassembled WGS sequence"/>
</dbReference>
<organism evidence="1 2">
    <name type="scientific">Cronartium quercuum f. sp. fusiforme G11</name>
    <dbReference type="NCBI Taxonomy" id="708437"/>
    <lineage>
        <taxon>Eukaryota</taxon>
        <taxon>Fungi</taxon>
        <taxon>Dikarya</taxon>
        <taxon>Basidiomycota</taxon>
        <taxon>Pucciniomycotina</taxon>
        <taxon>Pucciniomycetes</taxon>
        <taxon>Pucciniales</taxon>
        <taxon>Coleosporiaceae</taxon>
        <taxon>Cronartium</taxon>
    </lineage>
</organism>
<proteinExistence type="predicted"/>
<dbReference type="AlphaFoldDB" id="A0A9P6NHL2"/>